<protein>
    <submittedName>
        <fullName evidence="7">Matrixin family metalloprotease</fullName>
        <ecNumber evidence="7">3.4.24.-</ecNumber>
    </submittedName>
</protein>
<dbReference type="Pfam" id="PF00413">
    <property type="entry name" value="Peptidase_M10"/>
    <property type="match status" value="1"/>
</dbReference>
<feature type="domain" description="Peptidase M10 metallopeptidase" evidence="6">
    <location>
        <begin position="35"/>
        <end position="182"/>
    </location>
</feature>
<dbReference type="SUPFAM" id="SSF55486">
    <property type="entry name" value="Metalloproteases ('zincins'), catalytic domain"/>
    <property type="match status" value="1"/>
</dbReference>
<name>A0A940SHY9_9BACI</name>
<evidence type="ECO:0000256" key="1">
    <source>
        <dbReference type="ARBA" id="ARBA00022670"/>
    </source>
</evidence>
<dbReference type="EMBL" id="JAGIYQ010000014">
    <property type="protein sequence ID" value="MBP0726707.1"/>
    <property type="molecule type" value="Genomic_DNA"/>
</dbReference>
<evidence type="ECO:0000313" key="8">
    <source>
        <dbReference type="Proteomes" id="UP000682134"/>
    </source>
</evidence>
<sequence>MKKFFGLFFISILVLCVNLQIASAAATPTPTFRYNLTWDIRNIYYYTDSAAQSNYGTPISNASHNWCYTGYGNSLYPATRTTNQSNAAIDFHTYSKADGNNAKTELRIFGSTTPQIANDNDWDWGRIMINDYEIGNDSSYIQGVVAHEMGHVFGLDHNDTNPNSIMCSAWAGRAVNTVQKVDNDAFNLKHP</sequence>
<comment type="caution">
    <text evidence="7">The sequence shown here is derived from an EMBL/GenBank/DDBJ whole genome shotgun (WGS) entry which is preliminary data.</text>
</comment>
<dbReference type="InterPro" id="IPR024079">
    <property type="entry name" value="MetalloPept_cat_dom_sf"/>
</dbReference>
<dbReference type="Proteomes" id="UP000682134">
    <property type="component" value="Unassembled WGS sequence"/>
</dbReference>
<evidence type="ECO:0000256" key="4">
    <source>
        <dbReference type="ARBA" id="ARBA00022833"/>
    </source>
</evidence>
<dbReference type="Gene3D" id="3.40.390.10">
    <property type="entry name" value="Collagenase (Catalytic Domain)"/>
    <property type="match status" value="1"/>
</dbReference>
<dbReference type="AlphaFoldDB" id="A0A940SHY9"/>
<proteinExistence type="predicted"/>
<reference evidence="7" key="1">
    <citation type="submission" date="2021-04" db="EMBL/GenBank/DDBJ databases">
        <title>Genome seq and assembly of Bacillus sp.</title>
        <authorList>
            <person name="Chhetri G."/>
        </authorList>
    </citation>
    <scope>NUCLEOTIDE SEQUENCE</scope>
    <source>
        <strain evidence="7">RG28</strain>
    </source>
</reference>
<evidence type="ECO:0000256" key="5">
    <source>
        <dbReference type="SAM" id="SignalP"/>
    </source>
</evidence>
<dbReference type="EC" id="3.4.24.-" evidence="7"/>
<keyword evidence="5" id="KW-0732">Signal</keyword>
<organism evidence="7 8">
    <name type="scientific">Gottfriedia endophytica</name>
    <dbReference type="NCBI Taxonomy" id="2820819"/>
    <lineage>
        <taxon>Bacteria</taxon>
        <taxon>Bacillati</taxon>
        <taxon>Bacillota</taxon>
        <taxon>Bacilli</taxon>
        <taxon>Bacillales</taxon>
        <taxon>Bacillaceae</taxon>
        <taxon>Gottfriedia</taxon>
    </lineage>
</organism>
<evidence type="ECO:0000259" key="6">
    <source>
        <dbReference type="Pfam" id="PF00413"/>
    </source>
</evidence>
<evidence type="ECO:0000313" key="7">
    <source>
        <dbReference type="EMBL" id="MBP0726707.1"/>
    </source>
</evidence>
<dbReference type="GO" id="GO:0004222">
    <property type="term" value="F:metalloendopeptidase activity"/>
    <property type="evidence" value="ECO:0007669"/>
    <property type="project" value="InterPro"/>
</dbReference>
<dbReference type="InterPro" id="IPR001818">
    <property type="entry name" value="Pept_M10_metallopeptidase"/>
</dbReference>
<dbReference type="GO" id="GO:0008270">
    <property type="term" value="F:zinc ion binding"/>
    <property type="evidence" value="ECO:0007669"/>
    <property type="project" value="InterPro"/>
</dbReference>
<dbReference type="GO" id="GO:0006508">
    <property type="term" value="P:proteolysis"/>
    <property type="evidence" value="ECO:0007669"/>
    <property type="project" value="UniProtKB-KW"/>
</dbReference>
<keyword evidence="8" id="KW-1185">Reference proteome</keyword>
<evidence type="ECO:0000256" key="3">
    <source>
        <dbReference type="ARBA" id="ARBA00022801"/>
    </source>
</evidence>
<dbReference type="RefSeq" id="WP_209407052.1">
    <property type="nucleotide sequence ID" value="NZ_JAGIYQ010000014.1"/>
</dbReference>
<keyword evidence="4" id="KW-0862">Zinc</keyword>
<evidence type="ECO:0000256" key="2">
    <source>
        <dbReference type="ARBA" id="ARBA00022723"/>
    </source>
</evidence>
<gene>
    <name evidence="7" type="ORF">J5Y03_16235</name>
</gene>
<keyword evidence="2" id="KW-0479">Metal-binding</keyword>
<dbReference type="GO" id="GO:0031012">
    <property type="term" value="C:extracellular matrix"/>
    <property type="evidence" value="ECO:0007669"/>
    <property type="project" value="InterPro"/>
</dbReference>
<accession>A0A940SHY9</accession>
<keyword evidence="1" id="KW-0645">Protease</keyword>
<keyword evidence="3 7" id="KW-0378">Hydrolase</keyword>
<keyword evidence="7" id="KW-0482">Metalloprotease</keyword>
<feature type="chain" id="PRO_5039467341" evidence="5">
    <location>
        <begin position="27"/>
        <end position="191"/>
    </location>
</feature>
<feature type="signal peptide" evidence="5">
    <location>
        <begin position="1"/>
        <end position="26"/>
    </location>
</feature>